<dbReference type="AlphaFoldDB" id="A0A371CYE7"/>
<sequence>MTHDTMSPPLVSFRIPSCPCTSRGNGARPRINTSCAPSSPILETAGPSYEEVRFNFNPFPLHFAVLAKEISCGLKLLPSVIWPGLLPLVSPIPSGHSFRTRLVPCHIPSFPAVIPLSAVLSLAHTRLIDHDFLGLLVHLIGRAPSPPAYLCRCDFCAQSISPLNGPLSHVTSIVWTSSGRKVLHAVILEGFRLAWHCHVRTPGLLSRAEAAGLLNISGMCDVTHRDGTPPAGGAEAV</sequence>
<dbReference type="EMBL" id="KZ857439">
    <property type="protein sequence ID" value="RDX45289.1"/>
    <property type="molecule type" value="Genomic_DNA"/>
</dbReference>
<dbReference type="Proteomes" id="UP000256964">
    <property type="component" value="Unassembled WGS sequence"/>
</dbReference>
<name>A0A371CYE7_9APHY</name>
<protein>
    <submittedName>
        <fullName evidence="1">Uncharacterized protein</fullName>
    </submittedName>
</protein>
<keyword evidence="2" id="KW-1185">Reference proteome</keyword>
<evidence type="ECO:0000313" key="1">
    <source>
        <dbReference type="EMBL" id="RDX45289.1"/>
    </source>
</evidence>
<evidence type="ECO:0000313" key="2">
    <source>
        <dbReference type="Proteomes" id="UP000256964"/>
    </source>
</evidence>
<reference evidence="1 2" key="1">
    <citation type="journal article" date="2018" name="Biotechnol. Biofuels">
        <title>Integrative visual omics of the white-rot fungus Polyporus brumalis exposes the biotechnological potential of its oxidative enzymes for delignifying raw plant biomass.</title>
        <authorList>
            <person name="Miyauchi S."/>
            <person name="Rancon A."/>
            <person name="Drula E."/>
            <person name="Hage H."/>
            <person name="Chaduli D."/>
            <person name="Favel A."/>
            <person name="Grisel S."/>
            <person name="Henrissat B."/>
            <person name="Herpoel-Gimbert I."/>
            <person name="Ruiz-Duenas F.J."/>
            <person name="Chevret D."/>
            <person name="Hainaut M."/>
            <person name="Lin J."/>
            <person name="Wang M."/>
            <person name="Pangilinan J."/>
            <person name="Lipzen A."/>
            <person name="Lesage-Meessen L."/>
            <person name="Navarro D."/>
            <person name="Riley R."/>
            <person name="Grigoriev I.V."/>
            <person name="Zhou S."/>
            <person name="Raouche S."/>
            <person name="Rosso M.N."/>
        </authorList>
    </citation>
    <scope>NUCLEOTIDE SEQUENCE [LARGE SCALE GENOMIC DNA]</scope>
    <source>
        <strain evidence="1 2">BRFM 1820</strain>
    </source>
</reference>
<organism evidence="1 2">
    <name type="scientific">Lentinus brumalis</name>
    <dbReference type="NCBI Taxonomy" id="2498619"/>
    <lineage>
        <taxon>Eukaryota</taxon>
        <taxon>Fungi</taxon>
        <taxon>Dikarya</taxon>
        <taxon>Basidiomycota</taxon>
        <taxon>Agaricomycotina</taxon>
        <taxon>Agaricomycetes</taxon>
        <taxon>Polyporales</taxon>
        <taxon>Polyporaceae</taxon>
        <taxon>Lentinus</taxon>
    </lineage>
</organism>
<gene>
    <name evidence="1" type="ORF">OH76DRAFT_1011965</name>
</gene>
<proteinExistence type="predicted"/>
<accession>A0A371CYE7</accession>